<dbReference type="SUPFAM" id="SSF52172">
    <property type="entry name" value="CheY-like"/>
    <property type="match status" value="2"/>
</dbReference>
<dbReference type="InterPro" id="IPR011006">
    <property type="entry name" value="CheY-like_superfamily"/>
</dbReference>
<dbReference type="SMART" id="SM00448">
    <property type="entry name" value="REC"/>
    <property type="match status" value="1"/>
</dbReference>
<proteinExistence type="predicted"/>
<accession>A0A3E4UGM7</accession>
<protein>
    <recommendedName>
        <fullName evidence="1">Stage 0 sporulation protein A homolog</fullName>
    </recommendedName>
</protein>
<sequence>MKRASMKLCIITMWMNITRMTRIPLILTTAYDISGCMDDAIQAGVNDFIIKPVFRTSLIYKLKRFLDHDPQAAVPVSTQIKTHVGKRVLLVEDNAINLEIAEEILGRTGVELETASNGKEALECVSQSAEGYYDIIFMDIQMPVMDGWTASVKIRELDRQDVRTIPIIAMTANAFADDRQKTTESGMNEHLAKPIDIPQLYQILDRFL</sequence>
<evidence type="ECO:0000313" key="7">
    <source>
        <dbReference type="Proteomes" id="UP000261257"/>
    </source>
</evidence>
<evidence type="ECO:0000256" key="3">
    <source>
        <dbReference type="ARBA" id="ARBA00024867"/>
    </source>
</evidence>
<feature type="domain" description="Response regulatory" evidence="5">
    <location>
        <begin position="1"/>
        <end position="66"/>
    </location>
</feature>
<dbReference type="InterPro" id="IPR001789">
    <property type="entry name" value="Sig_transdc_resp-reg_receiver"/>
</dbReference>
<keyword evidence="2 4" id="KW-0597">Phosphoprotein</keyword>
<evidence type="ECO:0000256" key="2">
    <source>
        <dbReference type="ARBA" id="ARBA00022553"/>
    </source>
</evidence>
<comment type="function">
    <text evidence="3">May play the central regulatory role in sporulation. It may be an element of the effector pathway responsible for the activation of sporulation genes in response to nutritional stress. Spo0A may act in concert with spo0H (a sigma factor) to control the expression of some genes that are critical to the sporulation process.</text>
</comment>
<dbReference type="Pfam" id="PF00072">
    <property type="entry name" value="Response_reg"/>
    <property type="match status" value="1"/>
</dbReference>
<dbReference type="Gene3D" id="3.40.50.2300">
    <property type="match status" value="2"/>
</dbReference>
<dbReference type="EMBL" id="QSSQ01000001">
    <property type="protein sequence ID" value="RGM08530.1"/>
    <property type="molecule type" value="Genomic_DNA"/>
</dbReference>
<gene>
    <name evidence="6" type="ORF">DXC39_00735</name>
</gene>
<dbReference type="Proteomes" id="UP000261257">
    <property type="component" value="Unassembled WGS sequence"/>
</dbReference>
<feature type="modified residue" description="4-aspartylphosphate" evidence="4">
    <location>
        <position position="139"/>
    </location>
</feature>
<evidence type="ECO:0000313" key="6">
    <source>
        <dbReference type="EMBL" id="RGM08530.1"/>
    </source>
</evidence>
<name>A0A3E4UGM7_9FIRM</name>
<reference evidence="6 7" key="1">
    <citation type="submission" date="2018-08" db="EMBL/GenBank/DDBJ databases">
        <title>A genome reference for cultivated species of the human gut microbiota.</title>
        <authorList>
            <person name="Zou Y."/>
            <person name="Xue W."/>
            <person name="Luo G."/>
        </authorList>
    </citation>
    <scope>NUCLEOTIDE SEQUENCE [LARGE SCALE GENOMIC DNA]</scope>
    <source>
        <strain evidence="6 7">TF05-11AC</strain>
    </source>
</reference>
<feature type="domain" description="Response regulatory" evidence="5">
    <location>
        <begin position="87"/>
        <end position="208"/>
    </location>
</feature>
<evidence type="ECO:0000256" key="4">
    <source>
        <dbReference type="PROSITE-ProRule" id="PRU00169"/>
    </source>
</evidence>
<dbReference type="PANTHER" id="PTHR45339:SF3">
    <property type="entry name" value="HISTIDINE KINASE"/>
    <property type="match status" value="1"/>
</dbReference>
<dbReference type="PROSITE" id="PS50110">
    <property type="entry name" value="RESPONSE_REGULATORY"/>
    <property type="match status" value="2"/>
</dbReference>
<comment type="caution">
    <text evidence="4">Lacks conserved residue(s) required for the propagation of feature annotation.</text>
</comment>
<evidence type="ECO:0000259" key="5">
    <source>
        <dbReference type="PROSITE" id="PS50110"/>
    </source>
</evidence>
<dbReference type="CDD" id="cd17546">
    <property type="entry name" value="REC_hyHK_CKI1_RcsC-like"/>
    <property type="match status" value="1"/>
</dbReference>
<evidence type="ECO:0000256" key="1">
    <source>
        <dbReference type="ARBA" id="ARBA00018672"/>
    </source>
</evidence>
<comment type="caution">
    <text evidence="6">The sequence shown here is derived from an EMBL/GenBank/DDBJ whole genome shotgun (WGS) entry which is preliminary data.</text>
</comment>
<dbReference type="PANTHER" id="PTHR45339">
    <property type="entry name" value="HYBRID SIGNAL TRANSDUCTION HISTIDINE KINASE J"/>
    <property type="match status" value="1"/>
</dbReference>
<dbReference type="AlphaFoldDB" id="A0A3E4UGM7"/>
<organism evidence="6 7">
    <name type="scientific">Hungatella hathewayi</name>
    <dbReference type="NCBI Taxonomy" id="154046"/>
    <lineage>
        <taxon>Bacteria</taxon>
        <taxon>Bacillati</taxon>
        <taxon>Bacillota</taxon>
        <taxon>Clostridia</taxon>
        <taxon>Lachnospirales</taxon>
        <taxon>Lachnospiraceae</taxon>
        <taxon>Hungatella</taxon>
    </lineage>
</organism>
<dbReference type="GO" id="GO:0000160">
    <property type="term" value="P:phosphorelay signal transduction system"/>
    <property type="evidence" value="ECO:0007669"/>
    <property type="project" value="InterPro"/>
</dbReference>